<proteinExistence type="predicted"/>
<sequence>MEPDQIRPAYEPVVICFAGNDGYAIPMCTAIYSLLKNRNRTRCYDILILYTEISTENQKRLLALAEQNEQVTIRLISVDQWKDRLPKEVGHYYTVEAVYRLLLFGEMFVRYDKILYLDCDMVINGDVSELYDTVLNGAEVAGVRSEEFRALSKMKRPVFLDGYPYNVDNYRTDGLKMKHMEDYFNSGVLLFDLQKARERISLEEIFSLLNAHKYTYYDQDVLNMLFDGRVLTLDCTWNYMTCIEEHLQSGNANNERLYCDLKREHPKIIHYVGSTKPWKCEKILGKYYWDYYKKMEEEYEEKDLPV</sequence>
<keyword evidence="1" id="KW-0328">Glycosyltransferase</keyword>
<dbReference type="InterPro" id="IPR002495">
    <property type="entry name" value="Glyco_trans_8"/>
</dbReference>
<accession>A0A923RT40</accession>
<evidence type="ECO:0000313" key="4">
    <source>
        <dbReference type="EMBL" id="MBC5714307.1"/>
    </source>
</evidence>
<evidence type="ECO:0000256" key="1">
    <source>
        <dbReference type="ARBA" id="ARBA00022676"/>
    </source>
</evidence>
<dbReference type="Proteomes" id="UP000606720">
    <property type="component" value="Unassembled WGS sequence"/>
</dbReference>
<dbReference type="CDD" id="cd04194">
    <property type="entry name" value="GT8_A4GalT_like"/>
    <property type="match status" value="1"/>
</dbReference>
<dbReference type="Pfam" id="PF01501">
    <property type="entry name" value="Glyco_transf_8"/>
    <property type="match status" value="1"/>
</dbReference>
<dbReference type="GO" id="GO:0046872">
    <property type="term" value="F:metal ion binding"/>
    <property type="evidence" value="ECO:0007669"/>
    <property type="project" value="UniProtKB-KW"/>
</dbReference>
<comment type="caution">
    <text evidence="4">The sequence shown here is derived from an EMBL/GenBank/DDBJ whole genome shotgun (WGS) entry which is preliminary data.</text>
</comment>
<dbReference type="RefSeq" id="WP_178052341.1">
    <property type="nucleotide sequence ID" value="NZ_JACOPH010000006.1"/>
</dbReference>
<dbReference type="SUPFAM" id="SSF53448">
    <property type="entry name" value="Nucleotide-diphospho-sugar transferases"/>
    <property type="match status" value="1"/>
</dbReference>
<name>A0A923RT40_9FIRM</name>
<dbReference type="AlphaFoldDB" id="A0A923RT40"/>
<keyword evidence="2" id="KW-0808">Transferase</keyword>
<protein>
    <submittedName>
        <fullName evidence="4">Glycosyltransferase family 8 protein</fullName>
    </submittedName>
</protein>
<organism evidence="4 5">
    <name type="scientific">Roseburia zhanii</name>
    <dbReference type="NCBI Taxonomy" id="2763064"/>
    <lineage>
        <taxon>Bacteria</taxon>
        <taxon>Bacillati</taxon>
        <taxon>Bacillota</taxon>
        <taxon>Clostridia</taxon>
        <taxon>Lachnospirales</taxon>
        <taxon>Lachnospiraceae</taxon>
        <taxon>Roseburia</taxon>
    </lineage>
</organism>
<evidence type="ECO:0000313" key="5">
    <source>
        <dbReference type="Proteomes" id="UP000606720"/>
    </source>
</evidence>
<keyword evidence="5" id="KW-1185">Reference proteome</keyword>
<dbReference type="GO" id="GO:0016757">
    <property type="term" value="F:glycosyltransferase activity"/>
    <property type="evidence" value="ECO:0007669"/>
    <property type="project" value="UniProtKB-KW"/>
</dbReference>
<dbReference type="PANTHER" id="PTHR13778">
    <property type="entry name" value="GLYCOSYLTRANSFERASE 8 DOMAIN-CONTAINING PROTEIN"/>
    <property type="match status" value="1"/>
</dbReference>
<evidence type="ECO:0000256" key="2">
    <source>
        <dbReference type="ARBA" id="ARBA00022679"/>
    </source>
</evidence>
<dbReference type="InterPro" id="IPR050748">
    <property type="entry name" value="Glycosyltrans_8_dom-fam"/>
</dbReference>
<dbReference type="EMBL" id="JACOPH010000006">
    <property type="protein sequence ID" value="MBC5714307.1"/>
    <property type="molecule type" value="Genomic_DNA"/>
</dbReference>
<dbReference type="InterPro" id="IPR029044">
    <property type="entry name" value="Nucleotide-diphossugar_trans"/>
</dbReference>
<reference evidence="4" key="1">
    <citation type="submission" date="2020-08" db="EMBL/GenBank/DDBJ databases">
        <title>Genome public.</title>
        <authorList>
            <person name="Liu C."/>
            <person name="Sun Q."/>
        </authorList>
    </citation>
    <scope>NUCLEOTIDE SEQUENCE</scope>
    <source>
        <strain evidence="4">BX1005</strain>
    </source>
</reference>
<dbReference type="Gene3D" id="3.90.550.10">
    <property type="entry name" value="Spore Coat Polysaccharide Biosynthesis Protein SpsA, Chain A"/>
    <property type="match status" value="1"/>
</dbReference>
<gene>
    <name evidence="4" type="ORF">H8S17_08800</name>
</gene>
<evidence type="ECO:0000256" key="3">
    <source>
        <dbReference type="ARBA" id="ARBA00022723"/>
    </source>
</evidence>
<dbReference type="PANTHER" id="PTHR13778:SF47">
    <property type="entry name" value="LIPOPOLYSACCHARIDE 1,3-GALACTOSYLTRANSFERASE"/>
    <property type="match status" value="1"/>
</dbReference>
<keyword evidence="3" id="KW-0479">Metal-binding</keyword>